<dbReference type="GO" id="GO:0012505">
    <property type="term" value="C:endomembrane system"/>
    <property type="evidence" value="ECO:0007669"/>
    <property type="project" value="UniProtKB-SubCell"/>
</dbReference>
<evidence type="ECO:0000259" key="11">
    <source>
        <dbReference type="Pfam" id="PF00999"/>
    </source>
</evidence>
<feature type="domain" description="Cation/H+ exchanger transmembrane" evidence="11">
    <location>
        <begin position="4"/>
        <end position="105"/>
    </location>
</feature>
<keyword evidence="4 10" id="KW-0812">Transmembrane</keyword>
<protein>
    <recommendedName>
        <fullName evidence="11">Cation/H+ exchanger transmembrane domain-containing protein</fullName>
    </recommendedName>
</protein>
<gene>
    <name evidence="12" type="ORF">XAT740_LOCUS61625</name>
</gene>
<feature type="transmembrane region" description="Helical" evidence="10">
    <location>
        <begin position="245"/>
        <end position="264"/>
    </location>
</feature>
<feature type="non-terminal residue" evidence="12">
    <location>
        <position position="1"/>
    </location>
</feature>
<dbReference type="EMBL" id="CAJNOR010016382">
    <property type="protein sequence ID" value="CAF1684933.1"/>
    <property type="molecule type" value="Genomic_DNA"/>
</dbReference>
<evidence type="ECO:0000256" key="4">
    <source>
        <dbReference type="ARBA" id="ARBA00022692"/>
    </source>
</evidence>
<evidence type="ECO:0000256" key="1">
    <source>
        <dbReference type="ARBA" id="ARBA00004127"/>
    </source>
</evidence>
<dbReference type="GO" id="GO:0015386">
    <property type="term" value="F:potassium:proton antiporter activity"/>
    <property type="evidence" value="ECO:0007669"/>
    <property type="project" value="TreeGrafter"/>
</dbReference>
<dbReference type="Pfam" id="PF00999">
    <property type="entry name" value="Na_H_Exchanger"/>
    <property type="match status" value="2"/>
</dbReference>
<feature type="non-terminal residue" evidence="12">
    <location>
        <position position="361"/>
    </location>
</feature>
<feature type="transmembrane region" description="Helical" evidence="10">
    <location>
        <begin position="49"/>
        <end position="70"/>
    </location>
</feature>
<keyword evidence="13" id="KW-1185">Reference proteome</keyword>
<evidence type="ECO:0000313" key="13">
    <source>
        <dbReference type="Proteomes" id="UP000663828"/>
    </source>
</evidence>
<feature type="transmembrane region" description="Helical" evidence="10">
    <location>
        <begin position="12"/>
        <end position="37"/>
    </location>
</feature>
<comment type="subcellular location">
    <subcellularLocation>
        <location evidence="1">Endomembrane system</location>
        <topology evidence="1">Multi-pass membrane protein</topology>
    </subcellularLocation>
</comment>
<reference evidence="12" key="1">
    <citation type="submission" date="2021-02" db="EMBL/GenBank/DDBJ databases">
        <authorList>
            <person name="Nowell W R."/>
        </authorList>
    </citation>
    <scope>NUCLEOTIDE SEQUENCE</scope>
</reference>
<dbReference type="Gene3D" id="6.10.140.1330">
    <property type="match status" value="1"/>
</dbReference>
<evidence type="ECO:0000256" key="9">
    <source>
        <dbReference type="ARBA" id="ARBA00023201"/>
    </source>
</evidence>
<evidence type="ECO:0000256" key="2">
    <source>
        <dbReference type="ARBA" id="ARBA00022448"/>
    </source>
</evidence>
<keyword evidence="5 10" id="KW-1133">Transmembrane helix</keyword>
<feature type="transmembrane region" description="Helical" evidence="10">
    <location>
        <begin position="284"/>
        <end position="309"/>
    </location>
</feature>
<dbReference type="InterPro" id="IPR006153">
    <property type="entry name" value="Cation/H_exchanger_TM"/>
</dbReference>
<keyword evidence="6" id="KW-0915">Sodium</keyword>
<sequence>HKGNFFRNLGTISTFAIFGTTINALVTGAGLYVLGILNLSYKLPWRECFVIGSLNSAIDPVAILSIFQVLNVDQLLYMLVFGESILNDAVAIVLTNVIVESKRQIENINGTKLTAYSMIGLLASSNLTTVPSVTTARHRSHNALIPQGDQSPLYEPKGELTDSFLDNNDRFPSRNNDDIEDIDNSDGSIINTFRSGDTIPAKKKKREISTTLKRAVRINSTTTPWSAQVISSIKVLMNTSTRFSLMFYSSGFLGLVFGLASALLTKYLAFDKSSLSLEISLLLLTAYASYMFAEIFHLSGIMSILVCGLTMSHYTHENLSSVGRQSITVLFRTIAFLAETCVFVYLGVGIFEYQHAFHPKL</sequence>
<proteinExistence type="predicted"/>
<feature type="transmembrane region" description="Helical" evidence="10">
    <location>
        <begin position="76"/>
        <end position="99"/>
    </location>
</feature>
<accession>A0A816HBW1</accession>
<organism evidence="12 13">
    <name type="scientific">Adineta ricciae</name>
    <name type="common">Rotifer</name>
    <dbReference type="NCBI Taxonomy" id="249248"/>
    <lineage>
        <taxon>Eukaryota</taxon>
        <taxon>Metazoa</taxon>
        <taxon>Spiralia</taxon>
        <taxon>Gnathifera</taxon>
        <taxon>Rotifera</taxon>
        <taxon>Eurotatoria</taxon>
        <taxon>Bdelloidea</taxon>
        <taxon>Adinetida</taxon>
        <taxon>Adinetidae</taxon>
        <taxon>Adineta</taxon>
    </lineage>
</organism>
<evidence type="ECO:0000256" key="3">
    <source>
        <dbReference type="ARBA" id="ARBA00022449"/>
    </source>
</evidence>
<feature type="transmembrane region" description="Helical" evidence="10">
    <location>
        <begin position="329"/>
        <end position="351"/>
    </location>
</feature>
<evidence type="ECO:0000256" key="6">
    <source>
        <dbReference type="ARBA" id="ARBA00023053"/>
    </source>
</evidence>
<evidence type="ECO:0000256" key="10">
    <source>
        <dbReference type="SAM" id="Phobius"/>
    </source>
</evidence>
<feature type="domain" description="Cation/H+ exchanger transmembrane" evidence="11">
    <location>
        <begin position="231"/>
        <end position="351"/>
    </location>
</feature>
<keyword evidence="9" id="KW-0739">Sodium transport</keyword>
<dbReference type="GO" id="GO:0015385">
    <property type="term" value="F:sodium:proton antiporter activity"/>
    <property type="evidence" value="ECO:0007669"/>
    <property type="project" value="InterPro"/>
</dbReference>
<dbReference type="InterPro" id="IPR018422">
    <property type="entry name" value="Cation/H_exchanger_CPA1"/>
</dbReference>
<dbReference type="GO" id="GO:0051453">
    <property type="term" value="P:regulation of intracellular pH"/>
    <property type="evidence" value="ECO:0007669"/>
    <property type="project" value="TreeGrafter"/>
</dbReference>
<dbReference type="PANTHER" id="PTHR10110:SF191">
    <property type="entry name" value="SODIUM_HYDROGEN EXCHANGER 8"/>
    <property type="match status" value="1"/>
</dbReference>
<evidence type="ECO:0000256" key="7">
    <source>
        <dbReference type="ARBA" id="ARBA00023065"/>
    </source>
</evidence>
<evidence type="ECO:0000256" key="8">
    <source>
        <dbReference type="ARBA" id="ARBA00023136"/>
    </source>
</evidence>
<dbReference type="Proteomes" id="UP000663828">
    <property type="component" value="Unassembled WGS sequence"/>
</dbReference>
<keyword evidence="2" id="KW-0813">Transport</keyword>
<keyword evidence="8 10" id="KW-0472">Membrane</keyword>
<evidence type="ECO:0000313" key="12">
    <source>
        <dbReference type="EMBL" id="CAF1684933.1"/>
    </source>
</evidence>
<dbReference type="GO" id="GO:0016020">
    <property type="term" value="C:membrane"/>
    <property type="evidence" value="ECO:0007669"/>
    <property type="project" value="InterPro"/>
</dbReference>
<name>A0A816HBW1_ADIRI</name>
<keyword evidence="7" id="KW-0406">Ion transport</keyword>
<evidence type="ECO:0000256" key="5">
    <source>
        <dbReference type="ARBA" id="ARBA00022989"/>
    </source>
</evidence>
<keyword evidence="3" id="KW-0050">Antiport</keyword>
<comment type="caution">
    <text evidence="12">The sequence shown here is derived from an EMBL/GenBank/DDBJ whole genome shotgun (WGS) entry which is preliminary data.</text>
</comment>
<dbReference type="AlphaFoldDB" id="A0A816HBW1"/>
<dbReference type="PANTHER" id="PTHR10110">
    <property type="entry name" value="SODIUM/HYDROGEN EXCHANGER"/>
    <property type="match status" value="1"/>
</dbReference>